<reference evidence="4 5" key="1">
    <citation type="submission" date="2024-03" db="EMBL/GenBank/DDBJ databases">
        <title>Draft genome sequence of Pseudonocardia sp. DW16-2.</title>
        <authorList>
            <person name="Duangmal K."/>
        </authorList>
    </citation>
    <scope>NUCLEOTIDE SEQUENCE [LARGE SCALE GENOMIC DNA]</scope>
    <source>
        <strain evidence="4 5">DW16-2</strain>
    </source>
</reference>
<dbReference type="PANTHER" id="PTHR44154:SF1">
    <property type="entry name" value="QUINONE OXIDOREDUCTASE"/>
    <property type="match status" value="1"/>
</dbReference>
<evidence type="ECO:0000313" key="4">
    <source>
        <dbReference type="EMBL" id="MEJ8280652.1"/>
    </source>
</evidence>
<dbReference type="Gene3D" id="3.90.180.10">
    <property type="entry name" value="Medium-chain alcohol dehydrogenases, catalytic domain"/>
    <property type="match status" value="1"/>
</dbReference>
<evidence type="ECO:0000259" key="3">
    <source>
        <dbReference type="Pfam" id="PF08240"/>
    </source>
</evidence>
<dbReference type="Pfam" id="PF08240">
    <property type="entry name" value="ADH_N"/>
    <property type="match status" value="1"/>
</dbReference>
<sequence>MRALLRPVHGEADRLAVGEVSAPVPGRGQVPVRVAAASVTAADGPVRPGHGLRCPARRRLGPDLAGVVADAGPGVTRRPVGDAVFVHGVDTGHARLRFPTVTTETVTEPGRLLADGRLRPLVDAAGPPEHAPEAPARAGTCRARGEVIVTASPGVGARHDHDRTDGPAQEGTS</sequence>
<evidence type="ECO:0000256" key="1">
    <source>
        <dbReference type="ARBA" id="ARBA00022857"/>
    </source>
</evidence>
<dbReference type="InterPro" id="IPR013154">
    <property type="entry name" value="ADH-like_N"/>
</dbReference>
<dbReference type="Proteomes" id="UP001364211">
    <property type="component" value="Unassembled WGS sequence"/>
</dbReference>
<evidence type="ECO:0000313" key="5">
    <source>
        <dbReference type="Proteomes" id="UP001364211"/>
    </source>
</evidence>
<organism evidence="4 5">
    <name type="scientific">Pseudonocardia spirodelae</name>
    <dbReference type="NCBI Taxonomy" id="3133431"/>
    <lineage>
        <taxon>Bacteria</taxon>
        <taxon>Bacillati</taxon>
        <taxon>Actinomycetota</taxon>
        <taxon>Actinomycetes</taxon>
        <taxon>Pseudonocardiales</taxon>
        <taxon>Pseudonocardiaceae</taxon>
        <taxon>Pseudonocardia</taxon>
    </lineage>
</organism>
<feature type="domain" description="Alcohol dehydrogenase-like N-terminal" evidence="3">
    <location>
        <begin position="26"/>
        <end position="94"/>
    </location>
</feature>
<evidence type="ECO:0000256" key="2">
    <source>
        <dbReference type="SAM" id="MobiDB-lite"/>
    </source>
</evidence>
<accession>A0ABU8TAC1</accession>
<dbReference type="PANTHER" id="PTHR44154">
    <property type="entry name" value="QUINONE OXIDOREDUCTASE"/>
    <property type="match status" value="1"/>
</dbReference>
<dbReference type="RefSeq" id="WP_340292011.1">
    <property type="nucleotide sequence ID" value="NZ_JBBJUP010000013.1"/>
</dbReference>
<dbReference type="SUPFAM" id="SSF50129">
    <property type="entry name" value="GroES-like"/>
    <property type="match status" value="1"/>
</dbReference>
<protein>
    <submittedName>
        <fullName evidence="4">Alcohol dehydrogenase catalytic domain-containing protein</fullName>
    </submittedName>
</protein>
<feature type="region of interest" description="Disordered" evidence="2">
    <location>
        <begin position="151"/>
        <end position="173"/>
    </location>
</feature>
<comment type="caution">
    <text evidence="4">The sequence shown here is derived from an EMBL/GenBank/DDBJ whole genome shotgun (WGS) entry which is preliminary data.</text>
</comment>
<dbReference type="InterPro" id="IPR011032">
    <property type="entry name" value="GroES-like_sf"/>
</dbReference>
<proteinExistence type="predicted"/>
<dbReference type="InterPro" id="IPR051603">
    <property type="entry name" value="Zinc-ADH_QOR/CCCR"/>
</dbReference>
<keyword evidence="1" id="KW-0521">NADP</keyword>
<gene>
    <name evidence="4" type="ORF">WJX68_17045</name>
</gene>
<name>A0ABU8TAC1_9PSEU</name>
<keyword evidence="5" id="KW-1185">Reference proteome</keyword>
<dbReference type="EMBL" id="JBBJUP010000013">
    <property type="protein sequence ID" value="MEJ8280652.1"/>
    <property type="molecule type" value="Genomic_DNA"/>
</dbReference>